<dbReference type="InterPro" id="IPR011055">
    <property type="entry name" value="Dup_hybrid_motif"/>
</dbReference>
<organism evidence="4 5">
    <name type="scientific">Moritella viscosa</name>
    <dbReference type="NCBI Taxonomy" id="80854"/>
    <lineage>
        <taxon>Bacteria</taxon>
        <taxon>Pseudomonadati</taxon>
        <taxon>Pseudomonadota</taxon>
        <taxon>Gammaproteobacteria</taxon>
        <taxon>Alteromonadales</taxon>
        <taxon>Moritellaceae</taxon>
        <taxon>Moritella</taxon>
    </lineage>
</organism>
<evidence type="ECO:0000256" key="1">
    <source>
        <dbReference type="SAM" id="Coils"/>
    </source>
</evidence>
<dbReference type="GO" id="GO:0004222">
    <property type="term" value="F:metalloendopeptidase activity"/>
    <property type="evidence" value="ECO:0007669"/>
    <property type="project" value="TreeGrafter"/>
</dbReference>
<dbReference type="PANTHER" id="PTHR21666:SF270">
    <property type="entry name" value="MUREIN HYDROLASE ACTIVATOR ENVC"/>
    <property type="match status" value="1"/>
</dbReference>
<proteinExistence type="predicted"/>
<name>A0A1L0BG79_9GAMM</name>
<accession>A0A1L0BG79</accession>
<dbReference type="EMBL" id="FPLD01000066">
    <property type="protein sequence ID" value="SGZ02841.1"/>
    <property type="molecule type" value="Genomic_DNA"/>
</dbReference>
<evidence type="ECO:0000256" key="2">
    <source>
        <dbReference type="SAM" id="SignalP"/>
    </source>
</evidence>
<dbReference type="InterPro" id="IPR050570">
    <property type="entry name" value="Cell_wall_metabolism_enzyme"/>
</dbReference>
<feature type="chain" id="PRO_5013244757" evidence="2">
    <location>
        <begin position="26"/>
        <end position="385"/>
    </location>
</feature>
<dbReference type="AlphaFoldDB" id="A0A1L0BG79"/>
<dbReference type="SUPFAM" id="SSF51261">
    <property type="entry name" value="Duplicated hybrid motif"/>
    <property type="match status" value="1"/>
</dbReference>
<dbReference type="Gene3D" id="6.10.250.3150">
    <property type="match status" value="1"/>
</dbReference>
<dbReference type="OrthoDB" id="9784703at2"/>
<dbReference type="InterPro" id="IPR016047">
    <property type="entry name" value="M23ase_b-sheet_dom"/>
</dbReference>
<dbReference type="Gene3D" id="2.70.70.10">
    <property type="entry name" value="Glucose Permease (Domain IIA)"/>
    <property type="match status" value="1"/>
</dbReference>
<feature type="coiled-coil region" evidence="1">
    <location>
        <begin position="218"/>
        <end position="245"/>
    </location>
</feature>
<feature type="signal peptide" evidence="2">
    <location>
        <begin position="1"/>
        <end position="25"/>
    </location>
</feature>
<keyword evidence="2" id="KW-0732">Signal</keyword>
<dbReference type="RefSeq" id="WP_075497378.1">
    <property type="nucleotide sequence ID" value="NZ_CAWRBC010000071.1"/>
</dbReference>
<reference evidence="4 5" key="1">
    <citation type="submission" date="2016-11" db="EMBL/GenBank/DDBJ databases">
        <authorList>
            <person name="Jaros S."/>
            <person name="Januszkiewicz K."/>
            <person name="Wedrychowicz H."/>
        </authorList>
    </citation>
    <scope>NUCLEOTIDE SEQUENCE [LARGE SCALE GENOMIC DNA]</scope>
    <source>
        <strain evidence="4">NVI 5450</strain>
    </source>
</reference>
<keyword evidence="1" id="KW-0175">Coiled coil</keyword>
<evidence type="ECO:0000259" key="3">
    <source>
        <dbReference type="Pfam" id="PF01551"/>
    </source>
</evidence>
<dbReference type="CDD" id="cd12797">
    <property type="entry name" value="M23_peptidase"/>
    <property type="match status" value="1"/>
</dbReference>
<protein>
    <submittedName>
        <fullName evidence="4">Peptidase, M23/M37 family</fullName>
    </submittedName>
</protein>
<dbReference type="Pfam" id="PF01551">
    <property type="entry name" value="Peptidase_M23"/>
    <property type="match status" value="1"/>
</dbReference>
<evidence type="ECO:0000313" key="4">
    <source>
        <dbReference type="EMBL" id="SGZ02841.1"/>
    </source>
</evidence>
<evidence type="ECO:0000313" key="5">
    <source>
        <dbReference type="Proteomes" id="UP000183794"/>
    </source>
</evidence>
<dbReference type="Proteomes" id="UP000183794">
    <property type="component" value="Unassembled WGS sequence"/>
</dbReference>
<sequence length="385" mass="43550">MTFLKNSMAYSVIGLLILLSLNAYAANNQSELNQLRSQIKAQDASIKKQNRYLNDLSKQTQSTDRAISKVAAQLSNTKSLIRNIEKDLSDLITQEKALLKSKKIQQHILSAQIETAYLSGDNDYLKLLLNQQNSSEIERSLVYYQHLHEARAQSIAEFNDTLDKIEKNEVEQEEIKQQLLVIQTSQQQKSKQLAQQKSQQKKSNRNIAYSINKQKKTRTELGISAQKLEQQIALLRKKQQIALLKKQQSAQISLSGLKQYEGKLDWPIKGKVLHNFNSKRFNNVSWRGLVISANEGSKVKAVSAGKIVFADWLRGFGMVAIIDHGQGYMSLYGHNQTLLKVTGEKVRKGDVISLAGRSGGQLESGVYFEIRHKGKAVNPRSWLKR</sequence>
<gene>
    <name evidence="4" type="ORF">NVI5450_2604</name>
</gene>
<dbReference type="FunFam" id="2.70.70.10:FF:000003">
    <property type="entry name" value="Murein hydrolase activator EnvC"/>
    <property type="match status" value="1"/>
</dbReference>
<feature type="domain" description="M23ase beta-sheet core" evidence="3">
    <location>
        <begin position="286"/>
        <end position="379"/>
    </location>
</feature>
<dbReference type="PANTHER" id="PTHR21666">
    <property type="entry name" value="PEPTIDASE-RELATED"/>
    <property type="match status" value="1"/>
</dbReference>